<comment type="caution">
    <text evidence="1">The sequence shown here is derived from an EMBL/GenBank/DDBJ whole genome shotgun (WGS) entry which is preliminary data.</text>
</comment>
<proteinExistence type="predicted"/>
<evidence type="ECO:0000313" key="2">
    <source>
        <dbReference type="Proteomes" id="UP000248329"/>
    </source>
</evidence>
<gene>
    <name evidence="1" type="ORF">C4B59_03435</name>
</gene>
<dbReference type="Proteomes" id="UP000248329">
    <property type="component" value="Unassembled WGS sequence"/>
</dbReference>
<sequence>MVKCLAITGFLNSAQICNFVEQGGLIFATAQTSRHKPGVGWRSGFGLDCLGVTYKSDDEGHVWNMDIVENCSALLKGVFNKSESDDDIAISGGDFLVLVDLKPDSNITTIWKDTRYGVPPAFIESNHRSGNVVYCTGEFFEGWKQCKEELAWGSKDNEPCQNAEKFLWNALYNYANTPISNLNISHWWLISQMREQTNLIDSYEDGDKAMGATDCAHIYDQALAVFAFTSMGDYDNARRILEGLSVIQNADGSFPFCVSAKTGEVYSSAKYTGTNAWVIMAVDCYTCVTGDTTYVNMASNCVNWFLQFKDADGGIKGGINDSGSIPWKSTEHNLDAYAALTNLYYITGNSTYYSAAKDVREWIGVEAWNDSEGRFWRGENDSYCVLDANPWGILALGTKGPEGEDYRRALDWADNNCRNTQNWNGFCEDIYGIEGFDFNCDCDTVWIEGTESMSCALFHANYTVNGKNSDYFHREMEKLHGVTGDGGLPYSTNPSTVDESDELSATYSSVAGTAWYIFAEKQLNPFETVEIPIPQPIHNLDTMEYFSTIQSAICDSDTEDGHTIIVDAGTYKENIIINKSLKLIGEGKNTTVIKGIKGTVIVIPSDDVILSGFAIENGDTGIYSCSDNSIITNNTIYSSRGNDGDVNTGLGPAGNGDDGIGIYLNSCANTTISGNTISSIKGGSGGKCVETDCYDAGDGGGSKSIYLYLSNNNKVFDNVVSNITGGAGGYSTQGGEGGRGGESTAIILYLSNNNEISNNMILSIAGGHGGTNTNSGPAGNAHNGIGVYLSVSINVTISDNTISNINGGKGGRGHYGSGGDGDDGIGIDSSTNTTISDNIISGIKGGNGGDCSSTSLNGGNGGNGYGICLGRSNIISNNTISNAERGYSGDDECSYDGSKNGKGYGIYADHLADKNLIYCNNILDSSTKNGYASGGDNSWDNGHQSGGNYWSDHVCIGNPNNGSQPYIISGSAGAVDHYPFEDMYGWLTIPQKGDLNGDDQITSADAAIALQLAVSSEWDENADVSGDDCVTSLDALMIMQAAAEASSL</sequence>
<dbReference type="EMBL" id="PQXF01000004">
    <property type="protein sequence ID" value="PXF61614.1"/>
    <property type="molecule type" value="Genomic_DNA"/>
</dbReference>
<evidence type="ECO:0000313" key="1">
    <source>
        <dbReference type="EMBL" id="PXF61614.1"/>
    </source>
</evidence>
<accession>A0AC61L543</accession>
<organism evidence="1 2">
    <name type="scientific">Candidatus Methanogaster sp</name>
    <dbReference type="NCBI Taxonomy" id="3386292"/>
    <lineage>
        <taxon>Archaea</taxon>
        <taxon>Methanobacteriati</taxon>
        <taxon>Methanobacteriota</taxon>
        <taxon>Stenosarchaea group</taxon>
        <taxon>Methanomicrobia</taxon>
        <taxon>Methanosarcinales</taxon>
        <taxon>ANME-2 cluster</taxon>
        <taxon>Candidatus Methanogasteraceae</taxon>
        <taxon>Candidatus Methanogaster</taxon>
    </lineage>
</organism>
<name>A0AC61L543_9EURY</name>
<reference evidence="1" key="1">
    <citation type="submission" date="2018-01" db="EMBL/GenBank/DDBJ databases">
        <authorList>
            <person name="Krukenberg V."/>
        </authorList>
    </citation>
    <scope>NUCLEOTIDE SEQUENCE</scope>
    <source>
        <strain evidence="1">E20ANME2</strain>
    </source>
</reference>
<protein>
    <submittedName>
        <fullName evidence="1">Uncharacterized protein</fullName>
    </submittedName>
</protein>